<dbReference type="InterPro" id="IPR007536">
    <property type="entry name" value="16SrRNA_methylTrfase_J"/>
</dbReference>
<dbReference type="Proteomes" id="UP000001396">
    <property type="component" value="Unassembled WGS sequence"/>
</dbReference>
<evidence type="ECO:0000313" key="3">
    <source>
        <dbReference type="Proteomes" id="UP000001396"/>
    </source>
</evidence>
<reference evidence="2 3" key="1">
    <citation type="journal article" date="2011" name="Genome Res.">
        <title>Phylogeny-wide analysis of social amoeba genomes highlights ancient origins for complex intercellular communication.</title>
        <authorList>
            <person name="Heidel A.J."/>
            <person name="Lawal H.M."/>
            <person name="Felder M."/>
            <person name="Schilde C."/>
            <person name="Helps N.R."/>
            <person name="Tunggal B."/>
            <person name="Rivero F."/>
            <person name="John U."/>
            <person name="Schleicher M."/>
            <person name="Eichinger L."/>
            <person name="Platzer M."/>
            <person name="Noegel A.A."/>
            <person name="Schaap P."/>
            <person name="Gloeckner G."/>
        </authorList>
    </citation>
    <scope>NUCLEOTIDE SEQUENCE [LARGE SCALE GENOMIC DNA]</scope>
    <source>
        <strain evidence="3">ATCC 26659 / Pp 5 / PN500</strain>
    </source>
</reference>
<protein>
    <submittedName>
        <fullName evidence="2">Uncharacterized protein</fullName>
    </submittedName>
</protein>
<name>D3B8W4_HETP5</name>
<keyword evidence="3" id="KW-1185">Reference proteome</keyword>
<feature type="region of interest" description="Disordered" evidence="1">
    <location>
        <begin position="472"/>
        <end position="492"/>
    </location>
</feature>
<dbReference type="PANTHER" id="PTHR36112">
    <property type="entry name" value="RIBOSOMAL RNA SMALL SUBUNIT METHYLTRANSFERASE J"/>
    <property type="match status" value="1"/>
</dbReference>
<feature type="compositionally biased region" description="Polar residues" evidence="1">
    <location>
        <begin position="91"/>
        <end position="100"/>
    </location>
</feature>
<dbReference type="EMBL" id="ADBJ01000020">
    <property type="protein sequence ID" value="EFA82482.1"/>
    <property type="molecule type" value="Genomic_DNA"/>
</dbReference>
<organism evidence="2 3">
    <name type="scientific">Heterostelium pallidum (strain ATCC 26659 / Pp 5 / PN500)</name>
    <name type="common">Cellular slime mold</name>
    <name type="synonym">Polysphondylium pallidum</name>
    <dbReference type="NCBI Taxonomy" id="670386"/>
    <lineage>
        <taxon>Eukaryota</taxon>
        <taxon>Amoebozoa</taxon>
        <taxon>Evosea</taxon>
        <taxon>Eumycetozoa</taxon>
        <taxon>Dictyostelia</taxon>
        <taxon>Acytosteliales</taxon>
        <taxon>Acytosteliaceae</taxon>
        <taxon>Heterostelium</taxon>
    </lineage>
</organism>
<evidence type="ECO:0000313" key="2">
    <source>
        <dbReference type="EMBL" id="EFA82482.1"/>
    </source>
</evidence>
<dbReference type="FunCoup" id="D3B8W4">
    <property type="interactions" value="135"/>
</dbReference>
<feature type="compositionally biased region" description="Basic and acidic residues" evidence="1">
    <location>
        <begin position="125"/>
        <end position="136"/>
    </location>
</feature>
<gene>
    <name evidence="2" type="ORF">PPL_04907</name>
</gene>
<dbReference type="HAMAP" id="MF_01523">
    <property type="entry name" value="16SrRNA_methyltr_J"/>
    <property type="match status" value="1"/>
</dbReference>
<accession>D3B8W4</accession>
<evidence type="ECO:0000256" key="1">
    <source>
        <dbReference type="SAM" id="MobiDB-lite"/>
    </source>
</evidence>
<dbReference type="Pfam" id="PF04445">
    <property type="entry name" value="SAM_MT"/>
    <property type="match status" value="1"/>
</dbReference>
<dbReference type="Gene3D" id="3.40.50.150">
    <property type="entry name" value="Vaccinia Virus protein VP39"/>
    <property type="match status" value="1"/>
</dbReference>
<feature type="compositionally biased region" description="Basic and acidic residues" evidence="1">
    <location>
        <begin position="482"/>
        <end position="492"/>
    </location>
</feature>
<dbReference type="OMA" id="RINIKPT"/>
<dbReference type="GeneID" id="31360394"/>
<dbReference type="AlphaFoldDB" id="D3B8W4"/>
<dbReference type="RefSeq" id="XP_020434599.1">
    <property type="nucleotide sequence ID" value="XM_020575804.1"/>
</dbReference>
<sequence>MLSLSKSLSFISNRSYLKNINIYKSISYTSSIGISNSRNYSSSNSNNNNNIEEDLEFAKNQWNLEKNKKKQNLHLNKVLKDLKNNDSEINQLIGNNSGSFNDDMETGRPKKKMTNTNKLQQQQQQREKIEFKRVDNSDMMESLEVDRVPRGNRPQQFAGSSEQERRDTKDPAYYREIAPGIAVNPSLSKINKQQTVVSSTTGDSEVENAKRLATELGLDYLPLNQVESLPEQFFGYQLVLCVTPSATTLNDTEMFEAKSGKIKRKLKCEVSVDFTAGQLQFKTEHKTYAKSPMIRALRLSGGSMPKTVLDVTGGLGKDSWIIASFGSAVTMVERNPILHYLVSQALEKAKLDENTREIAERITLVKSDSIEYLVSVINREPELQPDAIYMDPMYQSREDDEKAALSKKDIRAIRKLVGGDRESKLLFALSKRIAQQRIVWKKPKRVLPVVGIDTSYRSRDTRFDVYLTSTKKLNFSKPPPTQEKDDQSLDHQ</sequence>
<dbReference type="InterPro" id="IPR029063">
    <property type="entry name" value="SAM-dependent_MTases_sf"/>
</dbReference>
<feature type="region of interest" description="Disordered" evidence="1">
    <location>
        <begin position="91"/>
        <end position="169"/>
    </location>
</feature>
<dbReference type="InParanoid" id="D3B8W4"/>
<dbReference type="STRING" id="670386.D3B8W4"/>
<dbReference type="SUPFAM" id="SSF53335">
    <property type="entry name" value="S-adenosyl-L-methionine-dependent methyltransferases"/>
    <property type="match status" value="1"/>
</dbReference>
<proteinExistence type="inferred from homology"/>
<comment type="caution">
    <text evidence="2">The sequence shown here is derived from an EMBL/GenBank/DDBJ whole genome shotgun (WGS) entry which is preliminary data.</text>
</comment>
<dbReference type="PANTHER" id="PTHR36112:SF1">
    <property type="entry name" value="RIBOSOMAL RNA SMALL SUBUNIT METHYLTRANSFERASE J"/>
    <property type="match status" value="1"/>
</dbReference>
<dbReference type="GO" id="GO:0008990">
    <property type="term" value="F:rRNA (guanine-N2-)-methyltransferase activity"/>
    <property type="evidence" value="ECO:0007669"/>
    <property type="project" value="InterPro"/>
</dbReference>